<protein>
    <submittedName>
        <fullName evidence="1">Uncharacterized protein</fullName>
    </submittedName>
</protein>
<gene>
    <name evidence="1" type="primary">ORF54904</name>
</gene>
<organism evidence="1">
    <name type="scientific">Arion vulgaris</name>
    <dbReference type="NCBI Taxonomy" id="1028688"/>
    <lineage>
        <taxon>Eukaryota</taxon>
        <taxon>Metazoa</taxon>
        <taxon>Spiralia</taxon>
        <taxon>Lophotrochozoa</taxon>
        <taxon>Mollusca</taxon>
        <taxon>Gastropoda</taxon>
        <taxon>Heterobranchia</taxon>
        <taxon>Euthyneura</taxon>
        <taxon>Panpulmonata</taxon>
        <taxon>Eupulmonata</taxon>
        <taxon>Stylommatophora</taxon>
        <taxon>Helicina</taxon>
        <taxon>Arionoidea</taxon>
        <taxon>Arionidae</taxon>
        <taxon>Arion</taxon>
    </lineage>
</organism>
<dbReference type="AlphaFoldDB" id="A0A0B6ZA73"/>
<accession>A0A0B6ZA73</accession>
<name>A0A0B6ZA73_9EUPU</name>
<feature type="non-terminal residue" evidence="1">
    <location>
        <position position="1"/>
    </location>
</feature>
<reference evidence="1" key="1">
    <citation type="submission" date="2014-12" db="EMBL/GenBank/DDBJ databases">
        <title>Insight into the proteome of Arion vulgaris.</title>
        <authorList>
            <person name="Aradska J."/>
            <person name="Bulat T."/>
            <person name="Smidak R."/>
            <person name="Sarate P."/>
            <person name="Gangsoo J."/>
            <person name="Sialana F."/>
            <person name="Bilban M."/>
            <person name="Lubec G."/>
        </authorList>
    </citation>
    <scope>NUCLEOTIDE SEQUENCE</scope>
    <source>
        <tissue evidence="1">Skin</tissue>
    </source>
</reference>
<dbReference type="EMBL" id="HACG01018538">
    <property type="protein sequence ID" value="CEK65403.1"/>
    <property type="molecule type" value="Transcribed_RNA"/>
</dbReference>
<sequence length="61" mass="7002">AVLIQRFETNLGSTICLVCTWYIFSGTLLEDKNYKYLRGQSKARLNINGHDNKDNKLPAQK</sequence>
<evidence type="ECO:0000313" key="1">
    <source>
        <dbReference type="EMBL" id="CEK65403.1"/>
    </source>
</evidence>
<proteinExistence type="predicted"/>